<comment type="caution">
    <text evidence="1">The sequence shown here is derived from an EMBL/GenBank/DDBJ whole genome shotgun (WGS) entry which is preliminary data.</text>
</comment>
<reference evidence="1 2" key="1">
    <citation type="journal article" date="2024" name="Plant Biotechnol. J.">
        <title>Genome and CRISPR/Cas9 system of a widespread forest tree (Populus alba) in the world.</title>
        <authorList>
            <person name="Liu Y.J."/>
            <person name="Jiang P.F."/>
            <person name="Han X.M."/>
            <person name="Li X.Y."/>
            <person name="Wang H.M."/>
            <person name="Wang Y.J."/>
            <person name="Wang X.X."/>
            <person name="Zeng Q.Y."/>
        </authorList>
    </citation>
    <scope>NUCLEOTIDE SEQUENCE [LARGE SCALE GENOMIC DNA]</scope>
    <source>
        <strain evidence="2">cv. PAL-ZL1</strain>
    </source>
</reference>
<evidence type="ECO:0000313" key="1">
    <source>
        <dbReference type="EMBL" id="KAL3576693.1"/>
    </source>
</evidence>
<protein>
    <submittedName>
        <fullName evidence="1">Uncharacterized protein</fullName>
    </submittedName>
</protein>
<sequence>MLKVFCPPHTALISSLHQLPCGKEHLTSITKHRWISISSQISNPEVKLTESVRVPNAKEMHLGKHVFPSFALDFVFLDRIQESVSLFGNQGEVSQNTMAVVTSPVSLSIDAFIAIPKAFVL</sequence>
<name>A0ACC4BFE4_POPAL</name>
<proteinExistence type="predicted"/>
<dbReference type="Proteomes" id="UP000309997">
    <property type="component" value="Unassembled WGS sequence"/>
</dbReference>
<dbReference type="EMBL" id="RCHU02000011">
    <property type="protein sequence ID" value="KAL3576693.1"/>
    <property type="molecule type" value="Genomic_DNA"/>
</dbReference>
<accession>A0ACC4BFE4</accession>
<keyword evidence="2" id="KW-1185">Reference proteome</keyword>
<evidence type="ECO:0000313" key="2">
    <source>
        <dbReference type="Proteomes" id="UP000309997"/>
    </source>
</evidence>
<organism evidence="1 2">
    <name type="scientific">Populus alba</name>
    <name type="common">White poplar</name>
    <dbReference type="NCBI Taxonomy" id="43335"/>
    <lineage>
        <taxon>Eukaryota</taxon>
        <taxon>Viridiplantae</taxon>
        <taxon>Streptophyta</taxon>
        <taxon>Embryophyta</taxon>
        <taxon>Tracheophyta</taxon>
        <taxon>Spermatophyta</taxon>
        <taxon>Magnoliopsida</taxon>
        <taxon>eudicotyledons</taxon>
        <taxon>Gunneridae</taxon>
        <taxon>Pentapetalae</taxon>
        <taxon>rosids</taxon>
        <taxon>fabids</taxon>
        <taxon>Malpighiales</taxon>
        <taxon>Salicaceae</taxon>
        <taxon>Saliceae</taxon>
        <taxon>Populus</taxon>
    </lineage>
</organism>
<gene>
    <name evidence="1" type="ORF">D5086_021976</name>
</gene>